<evidence type="ECO:0000313" key="2">
    <source>
        <dbReference type="EMBL" id="QXJ20333.1"/>
    </source>
</evidence>
<accession>A0ABX8QU69</accession>
<name>A0ABX8QU69_9ACTN</name>
<dbReference type="Gene3D" id="1.50.10.160">
    <property type="match status" value="1"/>
</dbReference>
<dbReference type="Pfam" id="PF13243">
    <property type="entry name" value="SQHop_cyclase_C"/>
    <property type="match status" value="1"/>
</dbReference>
<dbReference type="SUPFAM" id="SSF48239">
    <property type="entry name" value="Terpenoid cyclases/Protein prenyltransferases"/>
    <property type="match status" value="1"/>
</dbReference>
<dbReference type="Gene3D" id="1.50.10.20">
    <property type="match status" value="1"/>
</dbReference>
<dbReference type="InterPro" id="IPR032696">
    <property type="entry name" value="SQ_cyclase_C"/>
</dbReference>
<evidence type="ECO:0000259" key="1">
    <source>
        <dbReference type="Pfam" id="PF13243"/>
    </source>
</evidence>
<dbReference type="PANTHER" id="PTHR31739">
    <property type="entry name" value="ENT-COPALYL DIPHOSPHATE SYNTHASE, CHLOROPLASTIC"/>
    <property type="match status" value="1"/>
</dbReference>
<dbReference type="InterPro" id="IPR008930">
    <property type="entry name" value="Terpenoid_cyclase/PrenylTrfase"/>
</dbReference>
<organism evidence="2 3">
    <name type="scientific">Actinomadura graeca</name>
    <dbReference type="NCBI Taxonomy" id="2750812"/>
    <lineage>
        <taxon>Bacteria</taxon>
        <taxon>Bacillati</taxon>
        <taxon>Actinomycetota</taxon>
        <taxon>Actinomycetes</taxon>
        <taxon>Streptosporangiales</taxon>
        <taxon>Thermomonosporaceae</taxon>
        <taxon>Actinomadura</taxon>
    </lineage>
</organism>
<reference evidence="2" key="1">
    <citation type="submission" date="2020-07" db="EMBL/GenBank/DDBJ databases">
        <authorList>
            <person name="Tarantini F.S."/>
            <person name="Hong K.W."/>
            <person name="Chan K.G."/>
        </authorList>
    </citation>
    <scope>NUCLEOTIDE SEQUENCE</scope>
    <source>
        <strain evidence="2">32-07</strain>
    </source>
</reference>
<proteinExistence type="predicted"/>
<dbReference type="Proteomes" id="UP001049518">
    <property type="component" value="Chromosome"/>
</dbReference>
<protein>
    <recommendedName>
        <fullName evidence="1">Squalene cyclase C-terminal domain-containing protein</fullName>
    </recommendedName>
</protein>
<dbReference type="RefSeq" id="WP_231333397.1">
    <property type="nucleotide sequence ID" value="NZ_CP059572.1"/>
</dbReference>
<dbReference type="InterPro" id="IPR050148">
    <property type="entry name" value="Terpene_synthase-like"/>
</dbReference>
<keyword evidence="3" id="KW-1185">Reference proteome</keyword>
<dbReference type="EMBL" id="CP059572">
    <property type="protein sequence ID" value="QXJ20333.1"/>
    <property type="molecule type" value="Genomic_DNA"/>
</dbReference>
<sequence length="526" mass="56705">MTGRDDQTRLSTRPRAEALLGRLGTGGSFGPCPYTTAWLSRLRGDGPGGSGEHRGSSRARPVRFPRARRWLVDHQRPDGSWGGEIELPHDRTVCTLAAVVALSDPGPPLPGRADAVRAGVRYLRSHSSAWRGAAVGETMGFEMAVPLLLDQAAERGLDLPRGEWDDLTKARRAKLDLIPRRRLLGEPTSLMYSLETIEPDPGLRALARFTGPDGSLANSPSATAALWTACGGDGPLGYLESVAALGPDGGVPSLYPTEVFELAWTLHHLLRAGLLDRGSPAAARGLGVLRALLGTRGHLGLSGGFPLPDPDDSAMAIMVLDATGHDVRHLLDGLLAFEGEHCFFTYPGERDGSVTPNARVLEALALRPDAYARPMGKAVGFLLDTRREDAWWYDKWHVSPYYATAHVTSALCRASGVPLDRTLAWLLDTQRPDGSWGWYGRGTPEETGCAVLNLDTLARHGMRVPVSAWEGARRYLLDHLDGPFPELWVGRSLYTPYLVSCSTVLAGAELARAYAAARGEVPCGLP</sequence>
<evidence type="ECO:0000313" key="3">
    <source>
        <dbReference type="Proteomes" id="UP001049518"/>
    </source>
</evidence>
<gene>
    <name evidence="2" type="ORF">AGRA3207_001027</name>
</gene>
<dbReference type="PANTHER" id="PTHR31739:SF25">
    <property type="entry name" value="(E,E)-GERANYLLINALOOL SYNTHASE"/>
    <property type="match status" value="1"/>
</dbReference>
<feature type="domain" description="Squalene cyclase C-terminal" evidence="1">
    <location>
        <begin position="357"/>
        <end position="438"/>
    </location>
</feature>